<organism evidence="1">
    <name type="scientific">Rhizophora mucronata</name>
    <name type="common">Asiatic mangrove</name>
    <dbReference type="NCBI Taxonomy" id="61149"/>
    <lineage>
        <taxon>Eukaryota</taxon>
        <taxon>Viridiplantae</taxon>
        <taxon>Streptophyta</taxon>
        <taxon>Embryophyta</taxon>
        <taxon>Tracheophyta</taxon>
        <taxon>Spermatophyta</taxon>
        <taxon>Magnoliopsida</taxon>
        <taxon>eudicotyledons</taxon>
        <taxon>Gunneridae</taxon>
        <taxon>Pentapetalae</taxon>
        <taxon>rosids</taxon>
        <taxon>fabids</taxon>
        <taxon>Malpighiales</taxon>
        <taxon>Rhizophoraceae</taxon>
        <taxon>Rhizophora</taxon>
    </lineage>
</organism>
<accession>A0A2P2P2H2</accession>
<evidence type="ECO:0000313" key="1">
    <source>
        <dbReference type="EMBL" id="MBX48948.1"/>
    </source>
</evidence>
<name>A0A2P2P2H2_RHIMU</name>
<protein>
    <submittedName>
        <fullName evidence="1">Uncharacterized protein</fullName>
    </submittedName>
</protein>
<dbReference type="EMBL" id="GGEC01068464">
    <property type="protein sequence ID" value="MBX48948.1"/>
    <property type="molecule type" value="Transcribed_RNA"/>
</dbReference>
<reference evidence="1" key="1">
    <citation type="submission" date="2018-02" db="EMBL/GenBank/DDBJ databases">
        <title>Rhizophora mucronata_Transcriptome.</title>
        <authorList>
            <person name="Meera S.P."/>
            <person name="Sreeshan A."/>
            <person name="Augustine A."/>
        </authorList>
    </citation>
    <scope>NUCLEOTIDE SEQUENCE</scope>
    <source>
        <tissue evidence="1">Leaf</tissue>
    </source>
</reference>
<sequence length="65" mass="7560">MSVWLNSFDIQIFSIIHEAHYHTNSYTNDINSSGSEYNSSRYKQRKYSAEAQVISFVTIHVPLPH</sequence>
<dbReference type="AlphaFoldDB" id="A0A2P2P2H2"/>
<proteinExistence type="predicted"/>